<dbReference type="Gene3D" id="3.40.50.150">
    <property type="entry name" value="Vaccinia Virus protein VP39"/>
    <property type="match status" value="1"/>
</dbReference>
<protein>
    <submittedName>
        <fullName evidence="1">Class I SAM-dependent methyltransferase</fullName>
    </submittedName>
</protein>
<dbReference type="GO" id="GO:0008168">
    <property type="term" value="F:methyltransferase activity"/>
    <property type="evidence" value="ECO:0007669"/>
    <property type="project" value="UniProtKB-KW"/>
</dbReference>
<keyword evidence="1" id="KW-0489">Methyltransferase</keyword>
<organism evidence="1 2">
    <name type="scientific">Brasilonema bromeliae SPC951</name>
    <dbReference type="NCBI Taxonomy" id="385972"/>
    <lineage>
        <taxon>Bacteria</taxon>
        <taxon>Bacillati</taxon>
        <taxon>Cyanobacteriota</taxon>
        <taxon>Cyanophyceae</taxon>
        <taxon>Nostocales</taxon>
        <taxon>Scytonemataceae</taxon>
        <taxon>Brasilonema</taxon>
        <taxon>Bromeliae group (in: Brasilonema)</taxon>
    </lineage>
</organism>
<evidence type="ECO:0000313" key="1">
    <source>
        <dbReference type="EMBL" id="NMG20495.1"/>
    </source>
</evidence>
<dbReference type="InterPro" id="IPR029063">
    <property type="entry name" value="SAM-dependent_MTases_sf"/>
</dbReference>
<keyword evidence="1" id="KW-0808">Transferase</keyword>
<comment type="caution">
    <text evidence="1">The sequence shown here is derived from an EMBL/GenBank/DDBJ whole genome shotgun (WGS) entry which is preliminary data.</text>
</comment>
<name>A0ABX1PAC2_9CYAN</name>
<dbReference type="RefSeq" id="WP_169155756.1">
    <property type="nucleotide sequence ID" value="NZ_CAWPJE010000080.1"/>
</dbReference>
<sequence>MEQEFDLIFRHKLWNCPESASGFGSTLKNTEEIRKQLPSLVKKLAAKTFLDLGCGDFNWMKEIDLEVDKYYGVDIVHSICKDNNQNHARYNKVFIRQDLTKDALPKADIILCRDALVHLSFCDIGKAIQNIKKSGSRYLLATTYPNVEVNFEICTGGWRPLNLQKQPFNWPEPIFLIKDSEEIGLPDWGKHLGLWEVQKMMLPSRGTYLYSGSANVPGSYAKVLPALSCIETYLEPRLAFCEQPGRTHLN</sequence>
<proteinExistence type="predicted"/>
<dbReference type="SUPFAM" id="SSF53335">
    <property type="entry name" value="S-adenosyl-L-methionine-dependent methyltransferases"/>
    <property type="match status" value="1"/>
</dbReference>
<evidence type="ECO:0000313" key="2">
    <source>
        <dbReference type="Proteomes" id="UP000718564"/>
    </source>
</evidence>
<dbReference type="CDD" id="cd02440">
    <property type="entry name" value="AdoMet_MTases"/>
    <property type="match status" value="1"/>
</dbReference>
<dbReference type="Pfam" id="PF13489">
    <property type="entry name" value="Methyltransf_23"/>
    <property type="match status" value="1"/>
</dbReference>
<reference evidence="1 2" key="1">
    <citation type="submission" date="2018-06" db="EMBL/GenBank/DDBJ databases">
        <title>Comparative genomics of Brasilonema spp. strains.</title>
        <authorList>
            <person name="Alvarenga D.O."/>
            <person name="Fiore M.F."/>
            <person name="Varani A.M."/>
        </authorList>
    </citation>
    <scope>NUCLEOTIDE SEQUENCE [LARGE SCALE GENOMIC DNA]</scope>
    <source>
        <strain evidence="1 2">SPC951</strain>
    </source>
</reference>
<gene>
    <name evidence="1" type="ORF">DP116_13925</name>
</gene>
<dbReference type="EMBL" id="QMEB01000098">
    <property type="protein sequence ID" value="NMG20495.1"/>
    <property type="molecule type" value="Genomic_DNA"/>
</dbReference>
<accession>A0ABX1PAC2</accession>
<dbReference type="GO" id="GO:0032259">
    <property type="term" value="P:methylation"/>
    <property type="evidence" value="ECO:0007669"/>
    <property type="project" value="UniProtKB-KW"/>
</dbReference>
<keyword evidence="2" id="KW-1185">Reference proteome</keyword>
<dbReference type="Proteomes" id="UP000718564">
    <property type="component" value="Unassembled WGS sequence"/>
</dbReference>